<reference evidence="2 3" key="1">
    <citation type="submission" date="2018-06" db="EMBL/GenBank/DDBJ databases">
        <authorList>
            <consortium name="Pathogen Informatics"/>
            <person name="Doyle S."/>
        </authorList>
    </citation>
    <scope>NUCLEOTIDE SEQUENCE [LARGE SCALE GENOMIC DNA]</scope>
    <source>
        <strain evidence="2 3">NCTC11155</strain>
    </source>
</reference>
<proteinExistence type="predicted"/>
<accession>A0A380YKR4</accession>
<dbReference type="KEGG" id="beg:INE88_03437"/>
<evidence type="ECO:0000313" key="2">
    <source>
        <dbReference type="EMBL" id="SUV29439.1"/>
    </source>
</evidence>
<dbReference type="Proteomes" id="UP000254424">
    <property type="component" value="Unassembled WGS sequence"/>
</dbReference>
<reference evidence="1" key="2">
    <citation type="journal article" date="2021" name="PLoS Genet.">
        <title>Mobile Type VI secretion system loci of the gut Bacteroidales display extensive intra-ecosystem transfer, multi-species spread and geographical clustering.</title>
        <authorList>
            <person name="Garcia-Bayona L."/>
            <person name="Coyne M.J."/>
            <person name="Comstock L.E."/>
        </authorList>
    </citation>
    <scope>NUCLEOTIDE SEQUENCE</scope>
    <source>
        <strain evidence="1">CL11T00C20</strain>
    </source>
</reference>
<dbReference type="EMBL" id="UFSX01000001">
    <property type="protein sequence ID" value="SUV29439.1"/>
    <property type="molecule type" value="Genomic_DNA"/>
</dbReference>
<dbReference type="AlphaFoldDB" id="A0A380YKR4"/>
<organism evidence="2 3">
    <name type="scientific">Bacteroides eggerthii</name>
    <dbReference type="NCBI Taxonomy" id="28111"/>
    <lineage>
        <taxon>Bacteria</taxon>
        <taxon>Pseudomonadati</taxon>
        <taxon>Bacteroidota</taxon>
        <taxon>Bacteroidia</taxon>
        <taxon>Bacteroidales</taxon>
        <taxon>Bacteroidaceae</taxon>
        <taxon>Bacteroides</taxon>
    </lineage>
</organism>
<evidence type="ECO:0000313" key="1">
    <source>
        <dbReference type="EMBL" id="QUT46602.1"/>
    </source>
</evidence>
<protein>
    <submittedName>
        <fullName evidence="2">Uncharacterized protein</fullName>
    </submittedName>
</protein>
<evidence type="ECO:0000313" key="3">
    <source>
        <dbReference type="Proteomes" id="UP000254424"/>
    </source>
</evidence>
<dbReference type="Proteomes" id="UP000679226">
    <property type="component" value="Chromosome"/>
</dbReference>
<dbReference type="OrthoDB" id="1030621at2"/>
<dbReference type="EMBL" id="CP072227">
    <property type="protein sequence ID" value="QUT46602.1"/>
    <property type="molecule type" value="Genomic_DNA"/>
</dbReference>
<dbReference type="GeneID" id="93071331"/>
<name>A0A380YKR4_9BACE</name>
<dbReference type="RefSeq" id="WP_021939675.1">
    <property type="nucleotide sequence ID" value="NZ_CABKNQ010000018.1"/>
</dbReference>
<sequence length="71" mass="8285">MDKCPVCACLMKRDLEEAADPYEFLDENFSIPGILDNLDKLSPKELKCACCLFGTALQQARKKKKRKWYRR</sequence>
<gene>
    <name evidence="1" type="ORF">INE88_03437</name>
    <name evidence="2" type="ORF">NCTC11155_01422</name>
</gene>